<dbReference type="PANTHER" id="PTHR34139:SF1">
    <property type="entry name" value="RNASE MJ1380-RELATED"/>
    <property type="match status" value="1"/>
</dbReference>
<dbReference type="GO" id="GO:0016787">
    <property type="term" value="F:hydrolase activity"/>
    <property type="evidence" value="ECO:0007669"/>
    <property type="project" value="UniProtKB-KW"/>
</dbReference>
<dbReference type="Pfam" id="PF01934">
    <property type="entry name" value="HepT-like"/>
    <property type="match status" value="1"/>
</dbReference>
<proteinExistence type="predicted"/>
<reference evidence="6 7" key="1">
    <citation type="journal article" date="2007" name="Photosyn. Res.">
        <title>Complete nucleotide sequence of the freshwater unicellular cyanobacterium Synechococcus elongatus PCC 6301 chromosome: gene content and organization.</title>
        <authorList>
            <person name="Sugita C."/>
            <person name="Ogata K."/>
            <person name="Shikata M."/>
            <person name="Jikuya H."/>
            <person name="Takano J."/>
            <person name="Furumichi M."/>
            <person name="Kanehisa M."/>
            <person name="Omata T."/>
            <person name="Sugiura M."/>
            <person name="Sugita M."/>
        </authorList>
    </citation>
    <scope>NUCLEOTIDE SEQUENCE [LARGE SCALE GENOMIC DNA]</scope>
    <source>
        <strain evidence="7">ATCC 27144 / PCC 6301 / SAUG 1402/1</strain>
    </source>
</reference>
<dbReference type="PANTHER" id="PTHR34139">
    <property type="entry name" value="UPF0331 PROTEIN MJ0127"/>
    <property type="match status" value="1"/>
</dbReference>
<evidence type="ECO:0000313" key="7">
    <source>
        <dbReference type="Proteomes" id="UP000001175"/>
    </source>
</evidence>
<protein>
    <recommendedName>
        <fullName evidence="8">DUF86 domain-containing protein</fullName>
    </recommendedName>
</protein>
<evidence type="ECO:0000256" key="2">
    <source>
        <dbReference type="ARBA" id="ARBA00022649"/>
    </source>
</evidence>
<evidence type="ECO:0000256" key="4">
    <source>
        <dbReference type="ARBA" id="ARBA00022741"/>
    </source>
</evidence>
<evidence type="ECO:0000256" key="5">
    <source>
        <dbReference type="ARBA" id="ARBA00022801"/>
    </source>
</evidence>
<keyword evidence="1" id="KW-0597">Phosphoprotein</keyword>
<dbReference type="KEGG" id="syc:syc1238_c"/>
<dbReference type="GO" id="GO:0110001">
    <property type="term" value="C:toxin-antitoxin complex"/>
    <property type="evidence" value="ECO:0007669"/>
    <property type="project" value="InterPro"/>
</dbReference>
<evidence type="ECO:0008006" key="8">
    <source>
        <dbReference type="Google" id="ProtNLM"/>
    </source>
</evidence>
<name>A0A0H3K2F9_SYNP6</name>
<dbReference type="GeneID" id="72429090"/>
<sequence length="110" mass="12808">MSRDQAYLLDIANACQTILELTQDMDQAEFLADKRTHLATLYELTVIGEVVKRLSREFRESNPETPWKQIAGMRDKLIHDYNQVDLALIWEVVKSNIPQLLALIVMDYRD</sequence>
<organism evidence="6 7">
    <name type="scientific">Synechococcus sp. (strain ATCC 27144 / PCC 6301 / SAUG 1402/1)</name>
    <name type="common">Anacystis nidulans</name>
    <dbReference type="NCBI Taxonomy" id="269084"/>
    <lineage>
        <taxon>Bacteria</taxon>
        <taxon>Bacillati</taxon>
        <taxon>Cyanobacteriota</taxon>
        <taxon>Cyanophyceae</taxon>
        <taxon>Synechococcales</taxon>
        <taxon>Synechococcaceae</taxon>
        <taxon>Synechococcus</taxon>
    </lineage>
</organism>
<dbReference type="GO" id="GO:0004540">
    <property type="term" value="F:RNA nuclease activity"/>
    <property type="evidence" value="ECO:0007669"/>
    <property type="project" value="InterPro"/>
</dbReference>
<keyword evidence="2" id="KW-1277">Toxin-antitoxin system</keyword>
<dbReference type="InterPro" id="IPR051813">
    <property type="entry name" value="HepT_RNase_toxin"/>
</dbReference>
<evidence type="ECO:0000256" key="3">
    <source>
        <dbReference type="ARBA" id="ARBA00022722"/>
    </source>
</evidence>
<dbReference type="InterPro" id="IPR008201">
    <property type="entry name" value="HepT-like"/>
</dbReference>
<keyword evidence="5" id="KW-0378">Hydrolase</keyword>
<keyword evidence="3" id="KW-0540">Nuclease</keyword>
<dbReference type="eggNOG" id="COG2361">
    <property type="taxonomic scope" value="Bacteria"/>
</dbReference>
<dbReference type="Proteomes" id="UP000001175">
    <property type="component" value="Chromosome"/>
</dbReference>
<dbReference type="RefSeq" id="WP_011243550.1">
    <property type="nucleotide sequence ID" value="NC_006576.1"/>
</dbReference>
<dbReference type="GO" id="GO:0000166">
    <property type="term" value="F:nucleotide binding"/>
    <property type="evidence" value="ECO:0007669"/>
    <property type="project" value="UniProtKB-KW"/>
</dbReference>
<gene>
    <name evidence="6" type="ordered locus">syc1238_c</name>
</gene>
<dbReference type="EMBL" id="AP008231">
    <property type="protein sequence ID" value="BAD79428.1"/>
    <property type="molecule type" value="Genomic_DNA"/>
</dbReference>
<evidence type="ECO:0000256" key="1">
    <source>
        <dbReference type="ARBA" id="ARBA00022553"/>
    </source>
</evidence>
<dbReference type="AlphaFoldDB" id="A0A0H3K2F9"/>
<keyword evidence="4" id="KW-0547">Nucleotide-binding</keyword>
<accession>A0A0H3K2F9</accession>
<evidence type="ECO:0000313" key="6">
    <source>
        <dbReference type="EMBL" id="BAD79428.1"/>
    </source>
</evidence>